<evidence type="ECO:0000313" key="10">
    <source>
        <dbReference type="Proteomes" id="UP000032522"/>
    </source>
</evidence>
<dbReference type="InterPro" id="IPR020846">
    <property type="entry name" value="MFS_dom"/>
</dbReference>
<dbReference type="PANTHER" id="PTHR23513:SF6">
    <property type="entry name" value="MAJOR FACILITATOR SUPERFAMILY ASSOCIATED DOMAIN-CONTAINING PROTEIN"/>
    <property type="match status" value="1"/>
</dbReference>
<feature type="transmembrane region" description="Helical" evidence="7">
    <location>
        <begin position="175"/>
        <end position="195"/>
    </location>
</feature>
<feature type="transmembrane region" description="Helical" evidence="7">
    <location>
        <begin position="227"/>
        <end position="249"/>
    </location>
</feature>
<reference evidence="9 10" key="1">
    <citation type="submission" date="2015-01" db="EMBL/GenBank/DDBJ databases">
        <authorList>
            <person name="Filippidou S."/>
            <person name="Jeanneret N."/>
            <person name="Russel-Delif L."/>
            <person name="Junier T."/>
            <person name="Wunderlin T."/>
            <person name="Molina V."/>
            <person name="Johnson S.L."/>
            <person name="Davenport K.W."/>
            <person name="Chain P.S."/>
            <person name="Dorador C."/>
            <person name="Junier P."/>
        </authorList>
    </citation>
    <scope>NUCLEOTIDE SEQUENCE [LARGE SCALE GENOMIC DNA]</scope>
    <source>
        <strain evidence="9 10">Et7/4</strain>
    </source>
</reference>
<evidence type="ECO:0000259" key="8">
    <source>
        <dbReference type="PROSITE" id="PS50850"/>
    </source>
</evidence>
<dbReference type="InterPro" id="IPR010290">
    <property type="entry name" value="TM_effector"/>
</dbReference>
<dbReference type="CDD" id="cd06173">
    <property type="entry name" value="MFS_MefA_like"/>
    <property type="match status" value="1"/>
</dbReference>
<accession>A0A0D8BT32</accession>
<evidence type="ECO:0000256" key="7">
    <source>
        <dbReference type="SAM" id="Phobius"/>
    </source>
</evidence>
<keyword evidence="5 7" id="KW-1133">Transmembrane helix</keyword>
<keyword evidence="6 7" id="KW-0472">Membrane</keyword>
<evidence type="ECO:0000256" key="1">
    <source>
        <dbReference type="ARBA" id="ARBA00004651"/>
    </source>
</evidence>
<feature type="transmembrane region" description="Helical" evidence="7">
    <location>
        <begin position="146"/>
        <end position="169"/>
    </location>
</feature>
<dbReference type="EMBL" id="JYBP01000003">
    <property type="protein sequence ID" value="KJE27353.1"/>
    <property type="molecule type" value="Genomic_DNA"/>
</dbReference>
<dbReference type="RefSeq" id="WP_044732383.1">
    <property type="nucleotide sequence ID" value="NZ_JYBP01000003.1"/>
</dbReference>
<name>A0A0D8BT32_GEOKU</name>
<dbReference type="GO" id="GO:0005886">
    <property type="term" value="C:plasma membrane"/>
    <property type="evidence" value="ECO:0007669"/>
    <property type="project" value="UniProtKB-SubCell"/>
</dbReference>
<evidence type="ECO:0000313" key="9">
    <source>
        <dbReference type="EMBL" id="KJE27353.1"/>
    </source>
</evidence>
<evidence type="ECO:0000256" key="2">
    <source>
        <dbReference type="ARBA" id="ARBA00022448"/>
    </source>
</evidence>
<keyword evidence="4 7" id="KW-0812">Transmembrane</keyword>
<proteinExistence type="predicted"/>
<dbReference type="PROSITE" id="PS50850">
    <property type="entry name" value="MFS"/>
    <property type="match status" value="1"/>
</dbReference>
<comment type="subcellular location">
    <subcellularLocation>
        <location evidence="1">Cell membrane</location>
        <topology evidence="1">Multi-pass membrane protein</topology>
    </subcellularLocation>
</comment>
<dbReference type="Gene3D" id="1.20.1250.20">
    <property type="entry name" value="MFS general substrate transporter like domains"/>
    <property type="match status" value="1"/>
</dbReference>
<evidence type="ECO:0000256" key="6">
    <source>
        <dbReference type="ARBA" id="ARBA00023136"/>
    </source>
</evidence>
<evidence type="ECO:0000256" key="5">
    <source>
        <dbReference type="ARBA" id="ARBA00022989"/>
    </source>
</evidence>
<feature type="transmembrane region" description="Helical" evidence="7">
    <location>
        <begin position="290"/>
        <end position="308"/>
    </location>
</feature>
<dbReference type="Proteomes" id="UP000032522">
    <property type="component" value="Unassembled WGS sequence"/>
</dbReference>
<evidence type="ECO:0000256" key="3">
    <source>
        <dbReference type="ARBA" id="ARBA00022475"/>
    </source>
</evidence>
<organism evidence="9 10">
    <name type="scientific">Geobacillus kaustophilus</name>
    <dbReference type="NCBI Taxonomy" id="1462"/>
    <lineage>
        <taxon>Bacteria</taxon>
        <taxon>Bacillati</taxon>
        <taxon>Bacillota</taxon>
        <taxon>Bacilli</taxon>
        <taxon>Bacillales</taxon>
        <taxon>Anoxybacillaceae</taxon>
        <taxon>Geobacillus</taxon>
        <taxon>Geobacillus thermoleovorans group</taxon>
    </lineage>
</organism>
<keyword evidence="3" id="KW-1003">Cell membrane</keyword>
<feature type="transmembrane region" description="Helical" evidence="7">
    <location>
        <begin position="374"/>
        <end position="395"/>
    </location>
</feature>
<dbReference type="Pfam" id="PF05977">
    <property type="entry name" value="MFS_3"/>
    <property type="match status" value="1"/>
</dbReference>
<dbReference type="OrthoDB" id="9775268at2"/>
<dbReference type="PATRIC" id="fig|1462.6.peg.3109"/>
<evidence type="ECO:0000256" key="4">
    <source>
        <dbReference type="ARBA" id="ARBA00022692"/>
    </source>
</evidence>
<feature type="transmembrane region" description="Helical" evidence="7">
    <location>
        <begin position="261"/>
        <end position="281"/>
    </location>
</feature>
<feature type="domain" description="Major facilitator superfamily (MFS) profile" evidence="8">
    <location>
        <begin position="1"/>
        <end position="199"/>
    </location>
</feature>
<dbReference type="PANTHER" id="PTHR23513">
    <property type="entry name" value="INTEGRAL MEMBRANE EFFLUX PROTEIN-RELATED"/>
    <property type="match status" value="1"/>
</dbReference>
<sequence length="412" mass="44938">MLLTSKKPSPSFALFWRPFRIYWSGTLPARIGEWTDFVILNWAVLQLSRSSLDLGVLNACRLLPIFLFSWLGGVLADRLSRRQVLAASLLGMAGFTLVIAWLLREPSSLIWLFAAVFVRSIFMAMETTARNAYIADLVPNEALSSAISLHTAALHIGKIIGPAAAGWGLSSLGGVSLLIAYSTMLVIAAFAVLSLEESRPRRPVARPADSSKGEAIRYIKRTPLVRGLLLLSIIPMTFGFAYSAVTPLLVDALANGDAGDFAVLLSVSSAGALLGTIWLSFRPVEAIGKWLIVSLLAFSLSLLLWIVLFEHSLLCLAAMALAGLTGQLYRTLCRLAIQLVVPDRLRGRVMSIALMDRGFIPLGTLLLTTLAEYVGAKIAGYTMGWLCLLCALAFWRRKELWNISTGGRIWND</sequence>
<feature type="transmembrane region" description="Helical" evidence="7">
    <location>
        <begin position="84"/>
        <end position="103"/>
    </location>
</feature>
<comment type="caution">
    <text evidence="9">The sequence shown here is derived from an EMBL/GenBank/DDBJ whole genome shotgun (WGS) entry which is preliminary data.</text>
</comment>
<dbReference type="AlphaFoldDB" id="A0A0D8BT32"/>
<gene>
    <name evidence="9" type="ORF">LG52_2814</name>
</gene>
<protein>
    <submittedName>
        <fullName evidence="9">Sugar (And other) transporter family protein</fullName>
    </submittedName>
</protein>
<dbReference type="GO" id="GO:0022857">
    <property type="term" value="F:transmembrane transporter activity"/>
    <property type="evidence" value="ECO:0007669"/>
    <property type="project" value="InterPro"/>
</dbReference>
<dbReference type="SUPFAM" id="SSF103473">
    <property type="entry name" value="MFS general substrate transporter"/>
    <property type="match status" value="1"/>
</dbReference>
<keyword evidence="2" id="KW-0813">Transport</keyword>
<feature type="transmembrane region" description="Helical" evidence="7">
    <location>
        <begin position="109"/>
        <end position="125"/>
    </location>
</feature>
<dbReference type="InterPro" id="IPR036259">
    <property type="entry name" value="MFS_trans_sf"/>
</dbReference>